<dbReference type="EMBL" id="JBHSGN010000107">
    <property type="protein sequence ID" value="MFC4675604.1"/>
    <property type="molecule type" value="Genomic_DNA"/>
</dbReference>
<evidence type="ECO:0000313" key="2">
    <source>
        <dbReference type="Proteomes" id="UP001596023"/>
    </source>
</evidence>
<dbReference type="RefSeq" id="WP_379998985.1">
    <property type="nucleotide sequence ID" value="NZ_JBHSGN010000107.1"/>
</dbReference>
<dbReference type="Pfam" id="PF13289">
    <property type="entry name" value="SIR2_2"/>
    <property type="match status" value="1"/>
</dbReference>
<accession>A0ABV9L070</accession>
<protein>
    <submittedName>
        <fullName evidence="1">SIR2 family protein</fullName>
    </submittedName>
</protein>
<reference evidence="2" key="1">
    <citation type="journal article" date="2019" name="Int. J. Syst. Evol. Microbiol.">
        <title>The Global Catalogue of Microorganisms (GCM) 10K type strain sequencing project: providing services to taxonomists for standard genome sequencing and annotation.</title>
        <authorList>
            <consortium name="The Broad Institute Genomics Platform"/>
            <consortium name="The Broad Institute Genome Sequencing Center for Infectious Disease"/>
            <person name="Wu L."/>
            <person name="Ma J."/>
        </authorList>
    </citation>
    <scope>NUCLEOTIDE SEQUENCE [LARGE SCALE GENOMIC DNA]</scope>
    <source>
        <strain evidence="2">CCUG 66188</strain>
    </source>
</reference>
<sequence length="425" mass="48019">MTEIDWDAENILKINNDMDSFSSSVIDESKMDFLRNKIEPWLTAIFQSEHFSLLTGTGLTAALAFLAEVPSQGMGRIDFDCNKDNIKEWSEKSAVELGRGNANIEDDFRCALELLHGLKILKHVDAAILEKEINTKLSLFIRNVIKTESEFLNSTKFNEVLGILKSFLISFSSRTATRERTNIFTTNYDRFIEIGLDSAGILTIDRFIGKIKPIFRTTKLELDYHYNPPGIRGEPRYVEGVIKFTKLHGSIDWKFESNTISKIPLEFGVKEDTPLIPENPKDFSVIYPNSSKGIDTAYFPYSELFRDFSSAVCRPNSVIVTYGYGFGDSHINRVIGDMLTLPSTHLVIISYDTASGRIKKFYDSVNPAQVTLIIGNHIGSIEPLVKNYLPKAAIDRIQERFVRNLEKRGITNQKNPADSGDSQDK</sequence>
<name>A0ABV9L070_9BACT</name>
<organism evidence="1 2">
    <name type="scientific">Dysgonomonas termitidis</name>
    <dbReference type="NCBI Taxonomy" id="1516126"/>
    <lineage>
        <taxon>Bacteria</taxon>
        <taxon>Pseudomonadati</taxon>
        <taxon>Bacteroidota</taxon>
        <taxon>Bacteroidia</taxon>
        <taxon>Bacteroidales</taxon>
        <taxon>Dysgonomonadaceae</taxon>
        <taxon>Dysgonomonas</taxon>
    </lineage>
</organism>
<evidence type="ECO:0000313" key="1">
    <source>
        <dbReference type="EMBL" id="MFC4675604.1"/>
    </source>
</evidence>
<comment type="caution">
    <text evidence="1">The sequence shown here is derived from an EMBL/GenBank/DDBJ whole genome shotgun (WGS) entry which is preliminary data.</text>
</comment>
<proteinExistence type="predicted"/>
<gene>
    <name evidence="1" type="ORF">ACFO6W_18100</name>
</gene>
<keyword evidence="2" id="KW-1185">Reference proteome</keyword>
<dbReference type="Proteomes" id="UP001596023">
    <property type="component" value="Unassembled WGS sequence"/>
</dbReference>